<dbReference type="GO" id="GO:0005737">
    <property type="term" value="C:cytoplasm"/>
    <property type="evidence" value="ECO:0007669"/>
    <property type="project" value="TreeGrafter"/>
</dbReference>
<keyword evidence="5 11" id="KW-0328">Glycosyltransferase</keyword>
<dbReference type="NCBIfam" id="TIGR02093">
    <property type="entry name" value="P_ylase"/>
    <property type="match status" value="1"/>
</dbReference>
<keyword evidence="6 11" id="KW-0808">Transferase</keyword>
<evidence type="ECO:0000256" key="10">
    <source>
        <dbReference type="PIRSR" id="PIRSR000460-1"/>
    </source>
</evidence>
<evidence type="ECO:0000256" key="7">
    <source>
        <dbReference type="ARBA" id="ARBA00022898"/>
    </source>
</evidence>
<dbReference type="GO" id="GO:0030170">
    <property type="term" value="F:pyridoxal phosphate binding"/>
    <property type="evidence" value="ECO:0007669"/>
    <property type="project" value="InterPro"/>
</dbReference>
<comment type="similarity">
    <text evidence="3 11">Belongs to the glycogen phosphorylase family.</text>
</comment>
<evidence type="ECO:0000256" key="9">
    <source>
        <dbReference type="ARBA" id="ARBA00025174"/>
    </source>
</evidence>
<comment type="caution">
    <text evidence="13">The sequence shown here is derived from an EMBL/GenBank/DDBJ whole genome shotgun (WGS) entry which is preliminary data.</text>
</comment>
<sequence length="848" mass="95584">MTADSTAAPSTDSSTDSGTNATASTFHSAGPARSGMDADALQRDIVDNLICLQARYPAIATPHDWYMALAYSVRDRMLERWVATVQTHAAREVRVACYLSAEFLIGPQLGNNLVSLGIEENARAAMQALGQDFDTILAQEEEPGLGNGGLGRLAACYLDSLAALEIPAIGYGIRYEFGIFDQKIRDAWQVEVTDKWLQMGNPWEIVRPDVAFYVAFGGYTETDTDAQGRLRVRWTPANKVKGVAYDIPVAGFHVNTCNTLRLWKSEAVESFDLQDFNAGDYYQAVQEKVISETLSKVLYPNDEPEAGKRLRLAQQYFFVSCSLQDMLRLLDLKGERTERFADMFVAQLNDTHPSIAVAELMRLLVDERQVPWDEAWDITQRSLAYTNHTLLPEALETWGLPLFRNLLPRLLEIIYEINRRFLDEVRQRYGGDEARVARMSLIDERGDKRVRMAHLATVGSHAVNGVAALHSALLKQTVMRDFAEMWPERFFNVTNGVTPRRFMLLCNPQLARLLDETVGKDWITDPTRLRGLEAHADDAAFQERWRRVKLSNKEALTARIHSATGIVVDPGALFDIQVKRIHEYKRQHLNALFIIGLYQRLRNNPQLTLAPRCFVFGGKAAPGYAMAKLIIRLINGVAEVVNNDPLVNDRLKVVFFPDFNVKNAHFIYPAADLSEQISTAGKEASGTGNMKFMMNGALTIGTLDGANVEIREQVGEENFFLFGLSADQVEQVKRDGYRPADYANGNAELREVLKLIADGQFSRGDREMFRPLVESLLQFDPFLVLADYADYVACQERVSAAWQDVRHWTHMSILNTARAGMFSSDRAINEYCSQIWNIRPVRIDLEQR</sequence>
<gene>
    <name evidence="13" type="ORF">J2793_003408</name>
</gene>
<evidence type="ECO:0000256" key="6">
    <source>
        <dbReference type="ARBA" id="ARBA00022679"/>
    </source>
</evidence>
<dbReference type="Pfam" id="PF00343">
    <property type="entry name" value="Phosphorylase"/>
    <property type="match status" value="1"/>
</dbReference>
<proteinExistence type="inferred from homology"/>
<comment type="function">
    <text evidence="9">Phosphorylase is an important allosteric enzyme in carbohydrate metabolism. Enzymes from different sources differ in their regulatory mechanisms and in their natural substrates. However, all known phosphorylases share catalytic and structural properties.</text>
</comment>
<dbReference type="EC" id="2.4.1.1" evidence="11"/>
<dbReference type="InterPro" id="IPR035090">
    <property type="entry name" value="Pyridoxal_P_attach_site"/>
</dbReference>
<dbReference type="GO" id="GO:0008184">
    <property type="term" value="F:glycogen phosphorylase activity"/>
    <property type="evidence" value="ECO:0007669"/>
    <property type="project" value="InterPro"/>
</dbReference>
<dbReference type="Gene3D" id="3.40.50.2000">
    <property type="entry name" value="Glycogen Phosphorylase B"/>
    <property type="match status" value="2"/>
</dbReference>
<dbReference type="PROSITE" id="PS00102">
    <property type="entry name" value="PHOSPHORYLASE"/>
    <property type="match status" value="1"/>
</dbReference>
<evidence type="ECO:0000313" key="14">
    <source>
        <dbReference type="Proteomes" id="UP001229486"/>
    </source>
</evidence>
<dbReference type="FunFam" id="3.40.50.2000:FF:000149">
    <property type="entry name" value="Glycogen phosphorylase, muscle form"/>
    <property type="match status" value="1"/>
</dbReference>
<evidence type="ECO:0000256" key="5">
    <source>
        <dbReference type="ARBA" id="ARBA00022676"/>
    </source>
</evidence>
<evidence type="ECO:0000256" key="1">
    <source>
        <dbReference type="ARBA" id="ARBA00001275"/>
    </source>
</evidence>
<comment type="cofactor">
    <cofactor evidence="2 11">
        <name>pyridoxal 5'-phosphate</name>
        <dbReference type="ChEBI" id="CHEBI:597326"/>
    </cofactor>
</comment>
<dbReference type="AlphaFoldDB" id="A0AB73IDJ9"/>
<evidence type="ECO:0000313" key="13">
    <source>
        <dbReference type="EMBL" id="MDP9647962.1"/>
    </source>
</evidence>
<reference evidence="13" key="1">
    <citation type="submission" date="2023-07" db="EMBL/GenBank/DDBJ databases">
        <title>Sorghum-associated microbial communities from plants grown in Nebraska, USA.</title>
        <authorList>
            <person name="Schachtman D."/>
        </authorList>
    </citation>
    <scope>NUCLEOTIDE SEQUENCE</scope>
    <source>
        <strain evidence="13">DS1061</strain>
    </source>
</reference>
<feature type="region of interest" description="Disordered" evidence="12">
    <location>
        <begin position="1"/>
        <end position="35"/>
    </location>
</feature>
<evidence type="ECO:0000256" key="4">
    <source>
        <dbReference type="ARBA" id="ARBA00022600"/>
    </source>
</evidence>
<feature type="modified residue" description="N6-(pyridoxal phosphate)lysine" evidence="10">
    <location>
        <position position="691"/>
    </location>
</feature>
<evidence type="ECO:0000256" key="3">
    <source>
        <dbReference type="ARBA" id="ARBA00006047"/>
    </source>
</evidence>
<dbReference type="InterPro" id="IPR011833">
    <property type="entry name" value="Glycg_phsphrylas"/>
</dbReference>
<dbReference type="PANTHER" id="PTHR11468:SF3">
    <property type="entry name" value="GLYCOGEN PHOSPHORYLASE, LIVER FORM"/>
    <property type="match status" value="1"/>
</dbReference>
<dbReference type="Proteomes" id="UP001229486">
    <property type="component" value="Unassembled WGS sequence"/>
</dbReference>
<accession>A0AB73IDJ9</accession>
<keyword evidence="4" id="KW-0321">Glycogen metabolism</keyword>
<dbReference type="PANTHER" id="PTHR11468">
    <property type="entry name" value="GLYCOGEN PHOSPHORYLASE"/>
    <property type="match status" value="1"/>
</dbReference>
<name>A0AB73IDJ9_9BURK</name>
<dbReference type="InterPro" id="IPR000811">
    <property type="entry name" value="Glyco_trans_35"/>
</dbReference>
<dbReference type="CDD" id="cd04300">
    <property type="entry name" value="GT35_Glycogen_Phosphorylase"/>
    <property type="match status" value="1"/>
</dbReference>
<evidence type="ECO:0000256" key="12">
    <source>
        <dbReference type="SAM" id="MobiDB-lite"/>
    </source>
</evidence>
<keyword evidence="8 11" id="KW-0119">Carbohydrate metabolism</keyword>
<keyword evidence="7 10" id="KW-0663">Pyridoxal phosphate</keyword>
<evidence type="ECO:0000256" key="11">
    <source>
        <dbReference type="RuleBase" id="RU000587"/>
    </source>
</evidence>
<evidence type="ECO:0000256" key="8">
    <source>
        <dbReference type="ARBA" id="ARBA00023277"/>
    </source>
</evidence>
<dbReference type="SUPFAM" id="SSF53756">
    <property type="entry name" value="UDP-Glycosyltransferase/glycogen phosphorylase"/>
    <property type="match status" value="1"/>
</dbReference>
<comment type="function">
    <text evidence="11">Allosteric enzyme that catalyzes the rate-limiting step in glycogen catabolism, the phosphorolytic cleavage of glycogen to produce glucose-1-phosphate, and plays a central role in maintaining cellular and organismal glucose homeostasis.</text>
</comment>
<organism evidence="13 14">
    <name type="scientific">Paraburkholderia caledonica</name>
    <dbReference type="NCBI Taxonomy" id="134536"/>
    <lineage>
        <taxon>Bacteria</taxon>
        <taxon>Pseudomonadati</taxon>
        <taxon>Pseudomonadota</taxon>
        <taxon>Betaproteobacteria</taxon>
        <taxon>Burkholderiales</taxon>
        <taxon>Burkholderiaceae</taxon>
        <taxon>Paraburkholderia</taxon>
    </lineage>
</organism>
<dbReference type="GO" id="GO:0005980">
    <property type="term" value="P:glycogen catabolic process"/>
    <property type="evidence" value="ECO:0007669"/>
    <property type="project" value="TreeGrafter"/>
</dbReference>
<evidence type="ECO:0000256" key="2">
    <source>
        <dbReference type="ARBA" id="ARBA00001933"/>
    </source>
</evidence>
<dbReference type="PIRSF" id="PIRSF000460">
    <property type="entry name" value="Pprylas_GlgP"/>
    <property type="match status" value="1"/>
</dbReference>
<dbReference type="FunFam" id="3.40.50.2000:FF:000005">
    <property type="entry name" value="Alpha-1,4 glucan phosphorylase"/>
    <property type="match status" value="1"/>
</dbReference>
<feature type="compositionally biased region" description="Low complexity" evidence="12">
    <location>
        <begin position="1"/>
        <end position="25"/>
    </location>
</feature>
<protein>
    <recommendedName>
        <fullName evidence="11">Alpha-1,4 glucan phosphorylase</fullName>
        <ecNumber evidence="11">2.4.1.1</ecNumber>
    </recommendedName>
</protein>
<dbReference type="EMBL" id="JAURTK010000003">
    <property type="protein sequence ID" value="MDP9647962.1"/>
    <property type="molecule type" value="Genomic_DNA"/>
</dbReference>
<comment type="catalytic activity">
    <reaction evidence="1 11">
        <text>[(1-&gt;4)-alpha-D-glucosyl](n) + phosphate = [(1-&gt;4)-alpha-D-glucosyl](n-1) + alpha-D-glucose 1-phosphate</text>
        <dbReference type="Rhea" id="RHEA:41732"/>
        <dbReference type="Rhea" id="RHEA-COMP:9584"/>
        <dbReference type="Rhea" id="RHEA-COMP:9586"/>
        <dbReference type="ChEBI" id="CHEBI:15444"/>
        <dbReference type="ChEBI" id="CHEBI:43474"/>
        <dbReference type="ChEBI" id="CHEBI:58601"/>
        <dbReference type="EC" id="2.4.1.1"/>
    </reaction>
</comment>